<dbReference type="SUPFAM" id="SSF53067">
    <property type="entry name" value="Actin-like ATPase domain"/>
    <property type="match status" value="2"/>
</dbReference>
<organism evidence="1 2">
    <name type="scientific">Hyaloscypha variabilis (strain UAMH 11265 / GT02V1 / F)</name>
    <name type="common">Meliniomyces variabilis</name>
    <dbReference type="NCBI Taxonomy" id="1149755"/>
    <lineage>
        <taxon>Eukaryota</taxon>
        <taxon>Fungi</taxon>
        <taxon>Dikarya</taxon>
        <taxon>Ascomycota</taxon>
        <taxon>Pezizomycotina</taxon>
        <taxon>Leotiomycetes</taxon>
        <taxon>Helotiales</taxon>
        <taxon>Hyaloscyphaceae</taxon>
        <taxon>Hyaloscypha</taxon>
        <taxon>Hyaloscypha variabilis</taxon>
    </lineage>
</organism>
<dbReference type="OrthoDB" id="2963168at2759"/>
<reference evidence="1 2" key="1">
    <citation type="submission" date="2016-04" db="EMBL/GenBank/DDBJ databases">
        <title>A degradative enzymes factory behind the ericoid mycorrhizal symbiosis.</title>
        <authorList>
            <consortium name="DOE Joint Genome Institute"/>
            <person name="Martino E."/>
            <person name="Morin E."/>
            <person name="Grelet G."/>
            <person name="Kuo A."/>
            <person name="Kohler A."/>
            <person name="Daghino S."/>
            <person name="Barry K."/>
            <person name="Choi C."/>
            <person name="Cichocki N."/>
            <person name="Clum A."/>
            <person name="Copeland A."/>
            <person name="Hainaut M."/>
            <person name="Haridas S."/>
            <person name="Labutti K."/>
            <person name="Lindquist E."/>
            <person name="Lipzen A."/>
            <person name="Khouja H.-R."/>
            <person name="Murat C."/>
            <person name="Ohm R."/>
            <person name="Olson A."/>
            <person name="Spatafora J."/>
            <person name="Veneault-Fourrey C."/>
            <person name="Henrissat B."/>
            <person name="Grigoriev I."/>
            <person name="Martin F."/>
            <person name="Perotto S."/>
        </authorList>
    </citation>
    <scope>NUCLEOTIDE SEQUENCE [LARGE SCALE GENOMIC DNA]</scope>
    <source>
        <strain evidence="1 2">F</strain>
    </source>
</reference>
<evidence type="ECO:0000313" key="1">
    <source>
        <dbReference type="EMBL" id="PMD31278.1"/>
    </source>
</evidence>
<gene>
    <name evidence="1" type="ORF">L207DRAFT_641016</name>
</gene>
<dbReference type="CDD" id="cd10170">
    <property type="entry name" value="ASKHA_NBD_HSP70"/>
    <property type="match status" value="1"/>
</dbReference>
<dbReference type="PRINTS" id="PR00301">
    <property type="entry name" value="HEATSHOCK70"/>
</dbReference>
<dbReference type="PANTHER" id="PTHR14187:SF5">
    <property type="entry name" value="HEAT SHOCK 70 KDA PROTEIN 12A"/>
    <property type="match status" value="1"/>
</dbReference>
<dbReference type="Proteomes" id="UP000235786">
    <property type="component" value="Unassembled WGS sequence"/>
</dbReference>
<dbReference type="InterPro" id="IPR043129">
    <property type="entry name" value="ATPase_NBD"/>
</dbReference>
<accession>A0A2J6QYC8</accession>
<dbReference type="Gene3D" id="3.30.420.40">
    <property type="match status" value="1"/>
</dbReference>
<dbReference type="EMBL" id="KZ613963">
    <property type="protein sequence ID" value="PMD31278.1"/>
    <property type="molecule type" value="Genomic_DNA"/>
</dbReference>
<proteinExistence type="predicted"/>
<evidence type="ECO:0000313" key="2">
    <source>
        <dbReference type="Proteomes" id="UP000235786"/>
    </source>
</evidence>
<name>A0A2J6QYC8_HYAVF</name>
<dbReference type="STRING" id="1149755.A0A2J6QYC8"/>
<dbReference type="AlphaFoldDB" id="A0A2J6QYC8"/>
<dbReference type="PANTHER" id="PTHR14187">
    <property type="entry name" value="ALPHA KINASE/ELONGATION FACTOR 2 KINASE"/>
    <property type="match status" value="1"/>
</dbReference>
<keyword evidence="2" id="KW-1185">Reference proteome</keyword>
<sequence>MSSSQSVPHYVVIGIDFGTTFSGVSWTWSQATSPDQIERIHNWDVDMSSARNQQADKVPSKICYDDQGNVLKWGYMVSPQDPNQAAWFKLLLSDEAREQGGDRVSATISLLGKLRKSPVDVVADYLRCLWNHAVKNIELALVKIAVDNMTFRVVLTLPANWDHNAQELTRQAAVQAGITLPRSRGATVFKTVSEPEAAALAAWRESGMRWRPDLKLNDSFVVCDAGGGTVDLISYTVTSLEPLKLEMCVEPTGDLCGAVYLDEGFDRTIRTLVGASIYDKLDKEVRAKVFENDWEFQAKRKYNGPGNMPNEFSIDIPGYKPKKTKLFGKRPSSTIILNSGFMDAIYQPVIGKVVDLVRTQVLEVQDKTSKLPKAVLLVGGFGENNFVLNRLISTFPRVPIQRPINAWGAISRGAVIKGFSTSATTETVTNFISKLSYGVKHDAHFDPKKHLPREKFRCPLTKMDMARDQFTWYLKRGESVSKMSPVQYPWLHKLRSSRQLENVHGEIWVSGLKTPPTRKSPGLFLHSSIQGRRSVTNIFLSLNFS</sequence>
<protein>
    <submittedName>
        <fullName evidence="1">Actin-like ATPase domain-containing protein</fullName>
    </submittedName>
</protein>